<feature type="region of interest" description="Disordered" evidence="1">
    <location>
        <begin position="168"/>
        <end position="187"/>
    </location>
</feature>
<organism evidence="2 3">
    <name type="scientific">Amycolatopsis cynarae</name>
    <dbReference type="NCBI Taxonomy" id="2995223"/>
    <lineage>
        <taxon>Bacteria</taxon>
        <taxon>Bacillati</taxon>
        <taxon>Actinomycetota</taxon>
        <taxon>Actinomycetes</taxon>
        <taxon>Pseudonocardiales</taxon>
        <taxon>Pseudonocardiaceae</taxon>
        <taxon>Amycolatopsis</taxon>
    </lineage>
</organism>
<evidence type="ECO:0000313" key="3">
    <source>
        <dbReference type="Proteomes" id="UP001163203"/>
    </source>
</evidence>
<accession>A0ABY7AZS2</accession>
<reference evidence="2" key="1">
    <citation type="submission" date="2022-11" db="EMBL/GenBank/DDBJ databases">
        <authorList>
            <person name="Mo P."/>
        </authorList>
    </citation>
    <scope>NUCLEOTIDE SEQUENCE</scope>
    <source>
        <strain evidence="2">HUAS 11-8</strain>
    </source>
</reference>
<sequence>MSRALFVMETSARVVTGAGMLALWDVARFRSIVDYDSWELELSGERELHRHIRAGGLVPINIGADGAWQVLVRAGRPGERVRLTEREASFVLATSEPYLLATTGRVALSGLEHIDAAGAGEEIELLVPPGRYAVTLHLIDWEAEPGSRDRNGRPASHALPDFVALINPEQGEPGRYRTRTVSFDPPS</sequence>
<dbReference type="EMBL" id="CP113836">
    <property type="protein sequence ID" value="WAL64528.1"/>
    <property type="molecule type" value="Genomic_DNA"/>
</dbReference>
<evidence type="ECO:0000256" key="1">
    <source>
        <dbReference type="SAM" id="MobiDB-lite"/>
    </source>
</evidence>
<name>A0ABY7AZS2_9PSEU</name>
<gene>
    <name evidence="2" type="ORF">ORV05_26690</name>
</gene>
<dbReference type="Proteomes" id="UP001163203">
    <property type="component" value="Chromosome"/>
</dbReference>
<protein>
    <submittedName>
        <fullName evidence="2">Uncharacterized protein</fullName>
    </submittedName>
</protein>
<dbReference type="RefSeq" id="WP_268754748.1">
    <property type="nucleotide sequence ID" value="NZ_CP113836.1"/>
</dbReference>
<evidence type="ECO:0000313" key="2">
    <source>
        <dbReference type="EMBL" id="WAL64528.1"/>
    </source>
</evidence>
<keyword evidence="3" id="KW-1185">Reference proteome</keyword>
<proteinExistence type="predicted"/>